<evidence type="ECO:0000313" key="3">
    <source>
        <dbReference type="Proteomes" id="UP000199236"/>
    </source>
</evidence>
<keyword evidence="1" id="KW-0732">Signal</keyword>
<dbReference type="AlphaFoldDB" id="A0A1I5IWC9"/>
<dbReference type="InterPro" id="IPR009380">
    <property type="entry name" value="DUF1036"/>
</dbReference>
<dbReference type="STRING" id="655353.SAMN04488056_11022"/>
<reference evidence="2 3" key="1">
    <citation type="submission" date="2016-10" db="EMBL/GenBank/DDBJ databases">
        <authorList>
            <person name="de Groot N.N."/>
        </authorList>
    </citation>
    <scope>NUCLEOTIDE SEQUENCE [LARGE SCALE GENOMIC DNA]</scope>
    <source>
        <strain evidence="2 3">CGMCC 1.9157</strain>
    </source>
</reference>
<organism evidence="2 3">
    <name type="scientific">Cohaesibacter marisflavi</name>
    <dbReference type="NCBI Taxonomy" id="655353"/>
    <lineage>
        <taxon>Bacteria</taxon>
        <taxon>Pseudomonadati</taxon>
        <taxon>Pseudomonadota</taxon>
        <taxon>Alphaproteobacteria</taxon>
        <taxon>Hyphomicrobiales</taxon>
        <taxon>Cohaesibacteraceae</taxon>
    </lineage>
</organism>
<dbReference type="EMBL" id="FOVR01000010">
    <property type="protein sequence ID" value="SFO64827.1"/>
    <property type="molecule type" value="Genomic_DNA"/>
</dbReference>
<dbReference type="Proteomes" id="UP000199236">
    <property type="component" value="Unassembled WGS sequence"/>
</dbReference>
<dbReference type="RefSeq" id="WP_175528123.1">
    <property type="nucleotide sequence ID" value="NZ_FOVR01000010.1"/>
</dbReference>
<gene>
    <name evidence="2" type="ORF">SAMN04488056_11022</name>
</gene>
<name>A0A1I5IWC9_9HYPH</name>
<evidence type="ECO:0000256" key="1">
    <source>
        <dbReference type="SAM" id="SignalP"/>
    </source>
</evidence>
<evidence type="ECO:0000313" key="2">
    <source>
        <dbReference type="EMBL" id="SFO64827.1"/>
    </source>
</evidence>
<protein>
    <submittedName>
        <fullName evidence="2">Uncharacterized membrane protein</fullName>
    </submittedName>
</protein>
<feature type="chain" id="PRO_5011567316" evidence="1">
    <location>
        <begin position="39"/>
        <end position="152"/>
    </location>
</feature>
<dbReference type="Pfam" id="PF06282">
    <property type="entry name" value="DUF1036"/>
    <property type="match status" value="1"/>
</dbReference>
<proteinExistence type="predicted"/>
<sequence>MFNWKQKAKTIARCLASIKGKTLALTTMLLVASSLDAAADLRVCNKTSSTVGLAIGYELKGEWISEGWWNLDPEKCETVLKGLLVKTRYLIHAIDYDKGGQWNGDSFMCTQDLEFKIKGTQECVARGFERTGFFEVDTAGKQDYTVQLTDQE</sequence>
<keyword evidence="3" id="KW-1185">Reference proteome</keyword>
<feature type="signal peptide" evidence="1">
    <location>
        <begin position="1"/>
        <end position="38"/>
    </location>
</feature>
<accession>A0A1I5IWC9</accession>